<sequence>MPSDTLLVAFAFLLSLTGFYRWRRKARLPLPPGPMGYPIGGNLFDKPTEYHWVKYLKWSKEYNSDVIPFHVFGQPTIVLNPRKAVNDLLSVRSSLYSDRPRSTMINELLGWESMFSLAWYDEPWRVRRRVRRRAFSLGRSTYQRPKQLRHIHGLLRRLLKEPSDFCHHISYSLSASIISIAYGLDAKPENDPNSSAATQQLAS</sequence>
<comment type="cofactor">
    <cofactor evidence="1">
        <name>heme</name>
        <dbReference type="ChEBI" id="CHEBI:30413"/>
    </cofactor>
</comment>
<evidence type="ECO:0000256" key="3">
    <source>
        <dbReference type="ARBA" id="ARBA00022617"/>
    </source>
</evidence>
<reference evidence="8" key="1">
    <citation type="submission" date="2020-11" db="EMBL/GenBank/DDBJ databases">
        <authorList>
            <consortium name="DOE Joint Genome Institute"/>
            <person name="Ahrendt S."/>
            <person name="Riley R."/>
            <person name="Andreopoulos W."/>
            <person name="Labutti K."/>
            <person name="Pangilinan J."/>
            <person name="Ruiz-Duenas F.J."/>
            <person name="Barrasa J.M."/>
            <person name="Sanchez-Garcia M."/>
            <person name="Camarero S."/>
            <person name="Miyauchi S."/>
            <person name="Serrano A."/>
            <person name="Linde D."/>
            <person name="Babiker R."/>
            <person name="Drula E."/>
            <person name="Ayuso-Fernandez I."/>
            <person name="Pacheco R."/>
            <person name="Padilla G."/>
            <person name="Ferreira P."/>
            <person name="Barriuso J."/>
            <person name="Kellner H."/>
            <person name="Castanera R."/>
            <person name="Alfaro M."/>
            <person name="Ramirez L."/>
            <person name="Pisabarro A.G."/>
            <person name="Kuo A."/>
            <person name="Tritt A."/>
            <person name="Lipzen A."/>
            <person name="He G."/>
            <person name="Yan M."/>
            <person name="Ng V."/>
            <person name="Cullen D."/>
            <person name="Martin F."/>
            <person name="Rosso M.-N."/>
            <person name="Henrissat B."/>
            <person name="Hibbett D."/>
            <person name="Martinez A.T."/>
            <person name="Grigoriev I.V."/>
        </authorList>
    </citation>
    <scope>NUCLEOTIDE SEQUENCE</scope>
    <source>
        <strain evidence="8">ATCC 90797</strain>
    </source>
</reference>
<dbReference type="PANTHER" id="PTHR46300">
    <property type="entry name" value="P450, PUTATIVE (EUROFUNG)-RELATED-RELATED"/>
    <property type="match status" value="1"/>
</dbReference>
<organism evidence="8 9">
    <name type="scientific">Pleurotus eryngii</name>
    <name type="common">Boletus of the steppes</name>
    <dbReference type="NCBI Taxonomy" id="5323"/>
    <lineage>
        <taxon>Eukaryota</taxon>
        <taxon>Fungi</taxon>
        <taxon>Dikarya</taxon>
        <taxon>Basidiomycota</taxon>
        <taxon>Agaricomycotina</taxon>
        <taxon>Agaricomycetes</taxon>
        <taxon>Agaricomycetidae</taxon>
        <taxon>Agaricales</taxon>
        <taxon>Pleurotineae</taxon>
        <taxon>Pleurotaceae</taxon>
        <taxon>Pleurotus</taxon>
    </lineage>
</organism>
<dbReference type="OrthoDB" id="1055148at2759"/>
<evidence type="ECO:0000313" key="8">
    <source>
        <dbReference type="EMBL" id="KAF9491556.1"/>
    </source>
</evidence>
<dbReference type="EMBL" id="MU154616">
    <property type="protein sequence ID" value="KAF9491556.1"/>
    <property type="molecule type" value="Genomic_DNA"/>
</dbReference>
<keyword evidence="6" id="KW-0408">Iron</keyword>
<dbReference type="InterPro" id="IPR050364">
    <property type="entry name" value="Cytochrome_P450_fung"/>
</dbReference>
<dbReference type="GO" id="GO:0016705">
    <property type="term" value="F:oxidoreductase activity, acting on paired donors, with incorporation or reduction of molecular oxygen"/>
    <property type="evidence" value="ECO:0007669"/>
    <property type="project" value="InterPro"/>
</dbReference>
<dbReference type="GO" id="GO:0004497">
    <property type="term" value="F:monooxygenase activity"/>
    <property type="evidence" value="ECO:0007669"/>
    <property type="project" value="UniProtKB-KW"/>
</dbReference>
<evidence type="ECO:0000256" key="4">
    <source>
        <dbReference type="ARBA" id="ARBA00022723"/>
    </source>
</evidence>
<keyword evidence="3" id="KW-0349">Heme</keyword>
<keyword evidence="7" id="KW-0503">Monooxygenase</keyword>
<evidence type="ECO:0000256" key="6">
    <source>
        <dbReference type="ARBA" id="ARBA00023004"/>
    </source>
</evidence>
<keyword evidence="4" id="KW-0479">Metal-binding</keyword>
<evidence type="ECO:0000256" key="2">
    <source>
        <dbReference type="ARBA" id="ARBA00010617"/>
    </source>
</evidence>
<dbReference type="SUPFAM" id="SSF48264">
    <property type="entry name" value="Cytochrome P450"/>
    <property type="match status" value="1"/>
</dbReference>
<dbReference type="InterPro" id="IPR036396">
    <property type="entry name" value="Cyt_P450_sf"/>
</dbReference>
<accession>A0A9P6D3U5</accession>
<dbReference type="AlphaFoldDB" id="A0A9P6D3U5"/>
<evidence type="ECO:0000256" key="5">
    <source>
        <dbReference type="ARBA" id="ARBA00023002"/>
    </source>
</evidence>
<dbReference type="GO" id="GO:0005506">
    <property type="term" value="F:iron ion binding"/>
    <property type="evidence" value="ECO:0007669"/>
    <property type="project" value="InterPro"/>
</dbReference>
<keyword evidence="9" id="KW-1185">Reference proteome</keyword>
<evidence type="ECO:0000256" key="1">
    <source>
        <dbReference type="ARBA" id="ARBA00001971"/>
    </source>
</evidence>
<dbReference type="GO" id="GO:0020037">
    <property type="term" value="F:heme binding"/>
    <property type="evidence" value="ECO:0007669"/>
    <property type="project" value="InterPro"/>
</dbReference>
<evidence type="ECO:0000256" key="7">
    <source>
        <dbReference type="ARBA" id="ARBA00023033"/>
    </source>
</evidence>
<dbReference type="Proteomes" id="UP000807025">
    <property type="component" value="Unassembled WGS sequence"/>
</dbReference>
<dbReference type="PANTHER" id="PTHR46300:SF5">
    <property type="entry name" value="CYTOCHROME P450"/>
    <property type="match status" value="1"/>
</dbReference>
<gene>
    <name evidence="8" type="ORF">BDN71DRAFT_1305824</name>
</gene>
<name>A0A9P6D3U5_PLEER</name>
<keyword evidence="5" id="KW-0560">Oxidoreductase</keyword>
<protein>
    <submittedName>
        <fullName evidence="8">Cytochrome P450</fullName>
    </submittedName>
</protein>
<evidence type="ECO:0000313" key="9">
    <source>
        <dbReference type="Proteomes" id="UP000807025"/>
    </source>
</evidence>
<proteinExistence type="inferred from homology"/>
<comment type="caution">
    <text evidence="8">The sequence shown here is derived from an EMBL/GenBank/DDBJ whole genome shotgun (WGS) entry which is preliminary data.</text>
</comment>
<dbReference type="Gene3D" id="1.10.630.10">
    <property type="entry name" value="Cytochrome P450"/>
    <property type="match status" value="1"/>
</dbReference>
<comment type="similarity">
    <text evidence="2">Belongs to the cytochrome P450 family.</text>
</comment>